<keyword evidence="8" id="KW-0030">Aminoacyl-tRNA synthetase</keyword>
<evidence type="ECO:0000256" key="2">
    <source>
        <dbReference type="ARBA" id="ARBA00013164"/>
    </source>
</evidence>
<keyword evidence="3" id="KW-0963">Cytoplasm</keyword>
<dbReference type="Gene3D" id="3.90.740.10">
    <property type="entry name" value="Valyl/Leucyl/Isoleucyl-tRNA synthetase, editing domain"/>
    <property type="match status" value="1"/>
</dbReference>
<dbReference type="Gene3D" id="1.10.730.10">
    <property type="entry name" value="Isoleucyl-tRNA Synthetase, Domain 1"/>
    <property type="match status" value="1"/>
</dbReference>
<evidence type="ECO:0000256" key="1">
    <source>
        <dbReference type="ARBA" id="ARBA00005594"/>
    </source>
</evidence>
<dbReference type="Gene3D" id="3.10.20.590">
    <property type="match status" value="1"/>
</dbReference>
<dbReference type="PANTHER" id="PTHR43740">
    <property type="entry name" value="LEUCYL-TRNA SYNTHETASE"/>
    <property type="match status" value="1"/>
</dbReference>
<keyword evidence="6" id="KW-0067">ATP-binding</keyword>
<feature type="domain" description="Aminoacyl-tRNA synthetase class Ia" evidence="10">
    <location>
        <begin position="433"/>
        <end position="633"/>
    </location>
</feature>
<feature type="domain" description="Methionyl/Leucyl tRNA synthetase" evidence="12">
    <location>
        <begin position="47"/>
        <end position="186"/>
    </location>
</feature>
<sequence length="831" mass="93185">MRRLPSASMVDGYEPPVLEAKWQERWATDGFYNVDNDDPRPHWYTLCMYPYPSGAAHMGHVRNYTFGDLIVRYRTMNGYAVLSPMGFDSFGLPAENAAIKTGRHPREFTDERIEMLRSSILRIGAVYDWRRQVTSHSVEYQKWTQWIFLKFLEAGLAYRRNAPVNWCPGCQTVLANEQVNADGTCDRSGDIVEKRDLEQWFFKITDYAQQLLDDLDDLDWPERVKIMQRNWIGRSEGAEFSMQVVDADGTPHSSGVKVDVFTTRPDTSFGMTYSVMAPEHPLVDVVVADDRRDEVAAFVASARKASDVERMSSEGALDKRGVFTGSYVLNPFTKQPVPLFLADYVLMGYGTGAIMAVPAEDQRDWDFAKAHNLPIVRTIEPPADFDGEAFTGDGVHINSGFLDGLGKEEGIAAAIAFLESEGIGTGTINFRLRDWLVSRQRFWGCPIPIINCDKCGMVPVPEADLPVLAPDDVEFLPTGESPLRLHAGFFETTCPTCGGSAHRETDTMDTFVDSSWYYLRFCDPWNDEQPFSPEAVKSWMPVDQYIGGVEHAILHLMYARFFTKALSDLGVAPANLREPFTRLFTQGMIRLDGDKMSKSKGNLVAPEEILDTDGADALRLAHLFVGPPQDDVDWEGVGIEGCSRFLHRVWRIALGDVGVASVEREANDDDIELERRSNRLIVKVTDDYERWAYNTTVAAFMEFTNELYRYVKIDGGPRKETLDLAIDTLLLLMAPMAPHVTAELRERRHGDDVHRLPWPVADESMLAVDTVTMVVQVNGKVRDRIEVPSGIDAATAESIALSSEKVQAHLNGKPPRKVICKPPNLVNLVAG</sequence>
<dbReference type="SUPFAM" id="SSF52374">
    <property type="entry name" value="Nucleotidylyl transferase"/>
    <property type="match status" value="1"/>
</dbReference>
<comment type="catalytic activity">
    <reaction evidence="9">
        <text>tRNA(Leu) + L-leucine + ATP = L-leucyl-tRNA(Leu) + AMP + diphosphate</text>
        <dbReference type="Rhea" id="RHEA:11688"/>
        <dbReference type="Rhea" id="RHEA-COMP:9613"/>
        <dbReference type="Rhea" id="RHEA-COMP:9622"/>
        <dbReference type="ChEBI" id="CHEBI:30616"/>
        <dbReference type="ChEBI" id="CHEBI:33019"/>
        <dbReference type="ChEBI" id="CHEBI:57427"/>
        <dbReference type="ChEBI" id="CHEBI:78442"/>
        <dbReference type="ChEBI" id="CHEBI:78494"/>
        <dbReference type="ChEBI" id="CHEBI:456215"/>
        <dbReference type="EC" id="6.1.1.4"/>
    </reaction>
</comment>
<dbReference type="CDD" id="cd07958">
    <property type="entry name" value="Anticodon_Ia_Leu_BEm"/>
    <property type="match status" value="1"/>
</dbReference>
<dbReference type="GO" id="GO:0002161">
    <property type="term" value="F:aminoacyl-tRNA deacylase activity"/>
    <property type="evidence" value="ECO:0007669"/>
    <property type="project" value="InterPro"/>
</dbReference>
<evidence type="ECO:0000259" key="10">
    <source>
        <dbReference type="Pfam" id="PF00133"/>
    </source>
</evidence>
<gene>
    <name evidence="14" type="ORF">UFOPK2350_00899</name>
</gene>
<evidence type="ECO:0000256" key="8">
    <source>
        <dbReference type="ARBA" id="ARBA00023146"/>
    </source>
</evidence>
<evidence type="ECO:0000313" key="14">
    <source>
        <dbReference type="EMBL" id="CAB4679338.1"/>
    </source>
</evidence>
<feature type="domain" description="Leucyl-tRNA synthetase editing" evidence="13">
    <location>
        <begin position="229"/>
        <end position="417"/>
    </location>
</feature>
<evidence type="ECO:0000259" key="12">
    <source>
        <dbReference type="Pfam" id="PF09334"/>
    </source>
</evidence>
<keyword evidence="5" id="KW-0547">Nucleotide-binding</keyword>
<dbReference type="Gene3D" id="3.40.50.620">
    <property type="entry name" value="HUPs"/>
    <property type="match status" value="2"/>
</dbReference>
<dbReference type="InterPro" id="IPR013155">
    <property type="entry name" value="M/V/L/I-tRNA-synth_anticd-bd"/>
</dbReference>
<dbReference type="NCBIfam" id="TIGR00396">
    <property type="entry name" value="leuS_bact"/>
    <property type="match status" value="1"/>
</dbReference>
<dbReference type="AlphaFoldDB" id="A0A6J6N269"/>
<dbReference type="FunFam" id="3.40.50.620:FF:000003">
    <property type="entry name" value="Leucine--tRNA ligase"/>
    <property type="match status" value="1"/>
</dbReference>
<dbReference type="FunFam" id="3.40.50.620:FF:000056">
    <property type="entry name" value="Leucine--tRNA ligase"/>
    <property type="match status" value="1"/>
</dbReference>
<accession>A0A6J6N269</accession>
<keyword evidence="4" id="KW-0436">Ligase</keyword>
<dbReference type="PRINTS" id="PR00985">
    <property type="entry name" value="TRNASYNTHLEU"/>
</dbReference>
<dbReference type="InterPro" id="IPR014729">
    <property type="entry name" value="Rossmann-like_a/b/a_fold"/>
</dbReference>
<dbReference type="EC" id="6.1.1.4" evidence="2"/>
<dbReference type="GO" id="GO:0005829">
    <property type="term" value="C:cytosol"/>
    <property type="evidence" value="ECO:0007669"/>
    <property type="project" value="TreeGrafter"/>
</dbReference>
<evidence type="ECO:0000256" key="5">
    <source>
        <dbReference type="ARBA" id="ARBA00022741"/>
    </source>
</evidence>
<evidence type="ECO:0000256" key="7">
    <source>
        <dbReference type="ARBA" id="ARBA00022917"/>
    </source>
</evidence>
<proteinExistence type="inferred from homology"/>
<keyword evidence="7" id="KW-0648">Protein biosynthesis</keyword>
<dbReference type="GO" id="GO:0006429">
    <property type="term" value="P:leucyl-tRNA aminoacylation"/>
    <property type="evidence" value="ECO:0007669"/>
    <property type="project" value="InterPro"/>
</dbReference>
<feature type="domain" description="Methionyl/Valyl/Leucyl/Isoleucyl-tRNA synthetase anticodon-binding" evidence="11">
    <location>
        <begin position="672"/>
        <end position="792"/>
    </location>
</feature>
<name>A0A6J6N269_9ZZZZ</name>
<dbReference type="SUPFAM" id="SSF50677">
    <property type="entry name" value="ValRS/IleRS/LeuRS editing domain"/>
    <property type="match status" value="1"/>
</dbReference>
<dbReference type="InterPro" id="IPR002302">
    <property type="entry name" value="Leu-tRNA-ligase"/>
</dbReference>
<protein>
    <recommendedName>
        <fullName evidence="2">leucine--tRNA ligase</fullName>
        <ecNumber evidence="2">6.1.1.4</ecNumber>
    </recommendedName>
</protein>
<evidence type="ECO:0000259" key="11">
    <source>
        <dbReference type="Pfam" id="PF08264"/>
    </source>
</evidence>
<dbReference type="FunFam" id="1.10.730.10:FF:000002">
    <property type="entry name" value="Leucine--tRNA ligase"/>
    <property type="match status" value="1"/>
</dbReference>
<organism evidence="14">
    <name type="scientific">freshwater metagenome</name>
    <dbReference type="NCBI Taxonomy" id="449393"/>
    <lineage>
        <taxon>unclassified sequences</taxon>
        <taxon>metagenomes</taxon>
        <taxon>ecological metagenomes</taxon>
    </lineage>
</organism>
<evidence type="ECO:0000259" key="13">
    <source>
        <dbReference type="Pfam" id="PF13603"/>
    </source>
</evidence>
<dbReference type="InterPro" id="IPR009080">
    <property type="entry name" value="tRNAsynth_Ia_anticodon-bd"/>
</dbReference>
<dbReference type="Pfam" id="PF09334">
    <property type="entry name" value="tRNA-synt_1g"/>
    <property type="match status" value="1"/>
</dbReference>
<dbReference type="PANTHER" id="PTHR43740:SF2">
    <property type="entry name" value="LEUCINE--TRNA LIGASE, MITOCHONDRIAL"/>
    <property type="match status" value="1"/>
</dbReference>
<dbReference type="SUPFAM" id="SSF47323">
    <property type="entry name" value="Anticodon-binding domain of a subclass of class I aminoacyl-tRNA synthetases"/>
    <property type="match status" value="1"/>
</dbReference>
<dbReference type="InterPro" id="IPR025709">
    <property type="entry name" value="Leu_tRNA-synth_edit"/>
</dbReference>
<evidence type="ECO:0000256" key="3">
    <source>
        <dbReference type="ARBA" id="ARBA00022490"/>
    </source>
</evidence>
<dbReference type="Pfam" id="PF00133">
    <property type="entry name" value="tRNA-synt_1"/>
    <property type="match status" value="1"/>
</dbReference>
<dbReference type="InterPro" id="IPR015413">
    <property type="entry name" value="Methionyl/Leucyl_tRNA_Synth"/>
</dbReference>
<dbReference type="InterPro" id="IPR002300">
    <property type="entry name" value="aa-tRNA-synth_Ia"/>
</dbReference>
<dbReference type="Pfam" id="PF13603">
    <property type="entry name" value="tRNA-synt_1_2"/>
    <property type="match status" value="1"/>
</dbReference>
<dbReference type="GO" id="GO:0005524">
    <property type="term" value="F:ATP binding"/>
    <property type="evidence" value="ECO:0007669"/>
    <property type="project" value="UniProtKB-KW"/>
</dbReference>
<dbReference type="InterPro" id="IPR009008">
    <property type="entry name" value="Val/Leu/Ile-tRNA-synth_edit"/>
</dbReference>
<dbReference type="GO" id="GO:0004823">
    <property type="term" value="F:leucine-tRNA ligase activity"/>
    <property type="evidence" value="ECO:0007669"/>
    <property type="project" value="UniProtKB-EC"/>
</dbReference>
<evidence type="ECO:0000256" key="6">
    <source>
        <dbReference type="ARBA" id="ARBA00022840"/>
    </source>
</evidence>
<evidence type="ECO:0000256" key="4">
    <source>
        <dbReference type="ARBA" id="ARBA00022598"/>
    </source>
</evidence>
<evidence type="ECO:0000256" key="9">
    <source>
        <dbReference type="ARBA" id="ARBA00047469"/>
    </source>
</evidence>
<dbReference type="EMBL" id="CAEZXE010000068">
    <property type="protein sequence ID" value="CAB4679338.1"/>
    <property type="molecule type" value="Genomic_DNA"/>
</dbReference>
<dbReference type="Pfam" id="PF08264">
    <property type="entry name" value="Anticodon_1"/>
    <property type="match status" value="1"/>
</dbReference>
<reference evidence="14" key="1">
    <citation type="submission" date="2020-05" db="EMBL/GenBank/DDBJ databases">
        <authorList>
            <person name="Chiriac C."/>
            <person name="Salcher M."/>
            <person name="Ghai R."/>
            <person name="Kavagutti S V."/>
        </authorList>
    </citation>
    <scope>NUCLEOTIDE SEQUENCE</scope>
</reference>
<dbReference type="CDD" id="cd00812">
    <property type="entry name" value="LeuRS_core"/>
    <property type="match status" value="1"/>
</dbReference>
<comment type="similarity">
    <text evidence="1">Belongs to the class-I aminoacyl-tRNA synthetase family.</text>
</comment>
<dbReference type="HAMAP" id="MF_00049_B">
    <property type="entry name" value="Leu_tRNA_synth_B"/>
    <property type="match status" value="1"/>
</dbReference>